<sequence length="72" mass="8239">MNMSFVSDAKVQTQYFLRRIESSFSDVKSVDLEDQLLRSKLVLLLVLVVGMQGHDLSVLLSLCRLRNELNEP</sequence>
<name>A0AAD7P4P3_QUISA</name>
<dbReference type="Proteomes" id="UP001163823">
    <property type="component" value="Unassembled WGS sequence"/>
</dbReference>
<accession>A0AAD7P4P3</accession>
<protein>
    <submittedName>
        <fullName evidence="1">Uncharacterized protein</fullName>
    </submittedName>
</protein>
<organism evidence="1 2">
    <name type="scientific">Quillaja saponaria</name>
    <name type="common">Soap bark tree</name>
    <dbReference type="NCBI Taxonomy" id="32244"/>
    <lineage>
        <taxon>Eukaryota</taxon>
        <taxon>Viridiplantae</taxon>
        <taxon>Streptophyta</taxon>
        <taxon>Embryophyta</taxon>
        <taxon>Tracheophyta</taxon>
        <taxon>Spermatophyta</taxon>
        <taxon>Magnoliopsida</taxon>
        <taxon>eudicotyledons</taxon>
        <taxon>Gunneridae</taxon>
        <taxon>Pentapetalae</taxon>
        <taxon>rosids</taxon>
        <taxon>fabids</taxon>
        <taxon>Fabales</taxon>
        <taxon>Quillajaceae</taxon>
        <taxon>Quillaja</taxon>
    </lineage>
</organism>
<proteinExistence type="predicted"/>
<comment type="caution">
    <text evidence="1">The sequence shown here is derived from an EMBL/GenBank/DDBJ whole genome shotgun (WGS) entry which is preliminary data.</text>
</comment>
<reference evidence="1" key="1">
    <citation type="journal article" date="2023" name="Science">
        <title>Elucidation of the pathway for biosynthesis of saponin adjuvants from the soapbark tree.</title>
        <authorList>
            <person name="Reed J."/>
            <person name="Orme A."/>
            <person name="El-Demerdash A."/>
            <person name="Owen C."/>
            <person name="Martin L.B.B."/>
            <person name="Misra R.C."/>
            <person name="Kikuchi S."/>
            <person name="Rejzek M."/>
            <person name="Martin A.C."/>
            <person name="Harkess A."/>
            <person name="Leebens-Mack J."/>
            <person name="Louveau T."/>
            <person name="Stephenson M.J."/>
            <person name="Osbourn A."/>
        </authorList>
    </citation>
    <scope>NUCLEOTIDE SEQUENCE</scope>
    <source>
        <strain evidence="1">S10</strain>
    </source>
</reference>
<dbReference type="KEGG" id="qsa:O6P43_035063"/>
<evidence type="ECO:0000313" key="1">
    <source>
        <dbReference type="EMBL" id="KAJ7941891.1"/>
    </source>
</evidence>
<keyword evidence="2" id="KW-1185">Reference proteome</keyword>
<dbReference type="AlphaFoldDB" id="A0AAD7P4P3"/>
<gene>
    <name evidence="1" type="ORF">O6P43_035063</name>
</gene>
<evidence type="ECO:0000313" key="2">
    <source>
        <dbReference type="Proteomes" id="UP001163823"/>
    </source>
</evidence>
<dbReference type="EMBL" id="JARAOO010000167">
    <property type="protein sequence ID" value="KAJ7941891.1"/>
    <property type="molecule type" value="Genomic_DNA"/>
</dbReference>